<dbReference type="Proteomes" id="UP000007151">
    <property type="component" value="Unassembled WGS sequence"/>
</dbReference>
<dbReference type="GO" id="GO:0005213">
    <property type="term" value="F:structural constituent of egg chorion"/>
    <property type="evidence" value="ECO:0007669"/>
    <property type="project" value="InterPro"/>
</dbReference>
<evidence type="ECO:0000313" key="2">
    <source>
        <dbReference type="Proteomes" id="UP000007151"/>
    </source>
</evidence>
<sequence length="140" mass="15013">MQFTPIISDIVPSLQYGDITMTGDLPIGGMIKVCGCFPVYGMVNVDGSLPSAGTAIVAESFGNQVIEIVNNCAHQVIEYGEAAILTGGIGAKSVTIELKSPSILRGYRFEVEVFSNNPNLRLQSKGYSAPLYDGQYARKF</sequence>
<dbReference type="InParanoid" id="A0A212F8D0"/>
<dbReference type="GO" id="GO:0007304">
    <property type="term" value="P:chorion-containing eggshell formation"/>
    <property type="evidence" value="ECO:0007669"/>
    <property type="project" value="InterPro"/>
</dbReference>
<organism evidence="1 2">
    <name type="scientific">Danaus plexippus plexippus</name>
    <dbReference type="NCBI Taxonomy" id="278856"/>
    <lineage>
        <taxon>Eukaryota</taxon>
        <taxon>Metazoa</taxon>
        <taxon>Ecdysozoa</taxon>
        <taxon>Arthropoda</taxon>
        <taxon>Hexapoda</taxon>
        <taxon>Insecta</taxon>
        <taxon>Pterygota</taxon>
        <taxon>Neoptera</taxon>
        <taxon>Endopterygota</taxon>
        <taxon>Lepidoptera</taxon>
        <taxon>Glossata</taxon>
        <taxon>Ditrysia</taxon>
        <taxon>Papilionoidea</taxon>
        <taxon>Nymphalidae</taxon>
        <taxon>Danainae</taxon>
        <taxon>Danaini</taxon>
        <taxon>Danaina</taxon>
        <taxon>Danaus</taxon>
        <taxon>Danaus</taxon>
    </lineage>
</organism>
<dbReference type="KEGG" id="dpl:KGM_212797"/>
<dbReference type="GO" id="GO:0042600">
    <property type="term" value="C:egg chorion"/>
    <property type="evidence" value="ECO:0007669"/>
    <property type="project" value="InterPro"/>
</dbReference>
<reference evidence="1 2" key="1">
    <citation type="journal article" date="2011" name="Cell">
        <title>The monarch butterfly genome yields insights into long-distance migration.</title>
        <authorList>
            <person name="Zhan S."/>
            <person name="Merlin C."/>
            <person name="Boore J.L."/>
            <person name="Reppert S.M."/>
        </authorList>
    </citation>
    <scope>NUCLEOTIDE SEQUENCE [LARGE SCALE GENOMIC DNA]</scope>
    <source>
        <strain evidence="1">F-2</strain>
    </source>
</reference>
<comment type="caution">
    <text evidence="1">The sequence shown here is derived from an EMBL/GenBank/DDBJ whole genome shotgun (WGS) entry which is preliminary data.</text>
</comment>
<protein>
    <submittedName>
        <fullName evidence="1">Hdd1 protein</fullName>
    </submittedName>
</protein>
<evidence type="ECO:0000313" key="1">
    <source>
        <dbReference type="EMBL" id="OWR49990.1"/>
    </source>
</evidence>
<gene>
    <name evidence="1" type="ORF">KGM_212797</name>
</gene>
<dbReference type="eggNOG" id="ENOG502TC3E">
    <property type="taxonomic scope" value="Eukaryota"/>
</dbReference>
<dbReference type="Pfam" id="PF15868">
    <property type="entry name" value="MBF2"/>
    <property type="match status" value="1"/>
</dbReference>
<name>A0A212F8D0_DANPL</name>
<dbReference type="EMBL" id="AGBW02009758">
    <property type="protein sequence ID" value="OWR49990.1"/>
    <property type="molecule type" value="Genomic_DNA"/>
</dbReference>
<dbReference type="AlphaFoldDB" id="A0A212F8D0"/>
<dbReference type="InterPro" id="IPR031734">
    <property type="entry name" value="MBF2"/>
</dbReference>
<accession>A0A212F8D0</accession>
<proteinExistence type="predicted"/>
<keyword evidence="2" id="KW-1185">Reference proteome</keyword>